<gene>
    <name evidence="1" type="ORF">METZ01_LOCUS462300</name>
</gene>
<dbReference type="AlphaFoldDB" id="A0A383ANF7"/>
<accession>A0A383ANF7</accession>
<name>A0A383ANF7_9ZZZZ</name>
<organism evidence="1">
    <name type="scientific">marine metagenome</name>
    <dbReference type="NCBI Taxonomy" id="408172"/>
    <lineage>
        <taxon>unclassified sequences</taxon>
        <taxon>metagenomes</taxon>
        <taxon>ecological metagenomes</taxon>
    </lineage>
</organism>
<reference evidence="1" key="1">
    <citation type="submission" date="2018-05" db="EMBL/GenBank/DDBJ databases">
        <authorList>
            <person name="Lanie J.A."/>
            <person name="Ng W.-L."/>
            <person name="Kazmierczak K.M."/>
            <person name="Andrzejewski T.M."/>
            <person name="Davidsen T.M."/>
            <person name="Wayne K.J."/>
            <person name="Tettelin H."/>
            <person name="Glass J.I."/>
            <person name="Rusch D."/>
            <person name="Podicherti R."/>
            <person name="Tsui H.-C.T."/>
            <person name="Winkler M.E."/>
        </authorList>
    </citation>
    <scope>NUCLEOTIDE SEQUENCE</scope>
</reference>
<evidence type="ECO:0000313" key="1">
    <source>
        <dbReference type="EMBL" id="SVE09446.1"/>
    </source>
</evidence>
<sequence length="93" mass="10470">MKSINDCFLRRAFSLLLLCTVAPTSAQVVARVGDTALSVEEYEDRARNLRQSGYEHLQVVNMDAKRQLLDGIIAQELLVLEGYRQGVDYDPVI</sequence>
<proteinExistence type="predicted"/>
<protein>
    <submittedName>
        <fullName evidence="1">Uncharacterized protein</fullName>
    </submittedName>
</protein>
<dbReference type="EMBL" id="UINC01193706">
    <property type="protein sequence ID" value="SVE09446.1"/>
    <property type="molecule type" value="Genomic_DNA"/>
</dbReference>
<feature type="non-terminal residue" evidence="1">
    <location>
        <position position="93"/>
    </location>
</feature>